<gene>
    <name evidence="1" type="primary">LKAAEAR1</name>
</gene>
<dbReference type="AlphaFoldDB" id="A0A7N4P9K2"/>
<dbReference type="PANTHER" id="PTHR35665">
    <property type="entry name" value="PROTEIN LKAAEAR1"/>
    <property type="match status" value="1"/>
</dbReference>
<proteinExistence type="predicted"/>
<protein>
    <submittedName>
        <fullName evidence="1">LKAAEAR motif containing 1</fullName>
    </submittedName>
</protein>
<accession>A0A7N4P9K2</accession>
<dbReference type="FunCoup" id="A0A7N4P9K2">
    <property type="interactions" value="1"/>
</dbReference>
<reference evidence="1 2" key="1">
    <citation type="journal article" date="2011" name="Proc. Natl. Acad. Sci. U.S.A.">
        <title>Genetic diversity and population structure of the endangered marsupial Sarcophilus harrisii (Tasmanian devil).</title>
        <authorList>
            <person name="Miller W."/>
            <person name="Hayes V.M."/>
            <person name="Ratan A."/>
            <person name="Petersen D.C."/>
            <person name="Wittekindt N.E."/>
            <person name="Miller J."/>
            <person name="Walenz B."/>
            <person name="Knight J."/>
            <person name="Qi J."/>
            <person name="Zhao F."/>
            <person name="Wang Q."/>
            <person name="Bedoya-Reina O.C."/>
            <person name="Katiyar N."/>
            <person name="Tomsho L.P."/>
            <person name="Kasson L.M."/>
            <person name="Hardie R.A."/>
            <person name="Woodbridge P."/>
            <person name="Tindall E.A."/>
            <person name="Bertelsen M.F."/>
            <person name="Dixon D."/>
            <person name="Pyecroft S."/>
            <person name="Helgen K.M."/>
            <person name="Lesk A.M."/>
            <person name="Pringle T.H."/>
            <person name="Patterson N."/>
            <person name="Zhang Y."/>
            <person name="Kreiss A."/>
            <person name="Woods G.M."/>
            <person name="Jones M.E."/>
            <person name="Schuster S.C."/>
        </authorList>
    </citation>
    <scope>NUCLEOTIDE SEQUENCE [LARGE SCALE GENOMIC DNA]</scope>
</reference>
<dbReference type="KEGG" id="shr:100934483"/>
<reference evidence="1" key="3">
    <citation type="submission" date="2025-09" db="UniProtKB">
        <authorList>
            <consortium name="Ensembl"/>
        </authorList>
    </citation>
    <scope>IDENTIFICATION</scope>
</reference>
<sequence>MPGAQLLSEKRNKQKKTISIKKEIEKLASAAKEAVAGKETEKRKAAATSKISKEWNKVMASKTAAKIMLTRTREEAKIRKQWRVSASKDATALKTYPDHLLPKDITSLSPAEIKRFLLFVEPTKVSASDSTETIHSCQESKHWDLFEEPVSEQQKRLIGVLKASEARNRVRALRLRYTRMRAEEIKHLISRQKTARAAIRLELFLPPHLNPTKIPDCLDRRERHRVEAILEEKNSNTKFR</sequence>
<dbReference type="CTD" id="198437"/>
<dbReference type="RefSeq" id="XP_031807699.1">
    <property type="nucleotide sequence ID" value="XM_031951839.1"/>
</dbReference>
<dbReference type="InParanoid" id="A0A7N4P9K2"/>
<dbReference type="Proteomes" id="UP000007648">
    <property type="component" value="Unassembled WGS sequence"/>
</dbReference>
<dbReference type="Pfam" id="PF15478">
    <property type="entry name" value="LKAAEAR"/>
    <property type="match status" value="1"/>
</dbReference>
<name>A0A7N4P9K2_SARHA</name>
<dbReference type="OrthoDB" id="10045727at2759"/>
<organism evidence="1 2">
    <name type="scientific">Sarcophilus harrisii</name>
    <name type="common">Tasmanian devil</name>
    <name type="synonym">Sarcophilus laniarius</name>
    <dbReference type="NCBI Taxonomy" id="9305"/>
    <lineage>
        <taxon>Eukaryota</taxon>
        <taxon>Metazoa</taxon>
        <taxon>Chordata</taxon>
        <taxon>Craniata</taxon>
        <taxon>Vertebrata</taxon>
        <taxon>Euteleostomi</taxon>
        <taxon>Mammalia</taxon>
        <taxon>Metatheria</taxon>
        <taxon>Dasyuromorphia</taxon>
        <taxon>Dasyuridae</taxon>
        <taxon>Sarcophilus</taxon>
    </lineage>
</organism>
<dbReference type="GeneID" id="100934483"/>
<dbReference type="Ensembl" id="ENSSHAT00000045522.1">
    <property type="protein sequence ID" value="ENSSHAP00000035149.1"/>
    <property type="gene ID" value="ENSSHAG00000026551.1"/>
</dbReference>
<reference evidence="1" key="2">
    <citation type="submission" date="2025-08" db="UniProtKB">
        <authorList>
            <consortium name="Ensembl"/>
        </authorList>
    </citation>
    <scope>IDENTIFICATION</scope>
</reference>
<dbReference type="PANTHER" id="PTHR35665:SF1">
    <property type="entry name" value="PROTEIN LKAAEAR1"/>
    <property type="match status" value="1"/>
</dbReference>
<evidence type="ECO:0000313" key="2">
    <source>
        <dbReference type="Proteomes" id="UP000007648"/>
    </source>
</evidence>
<dbReference type="InterPro" id="IPR029152">
    <property type="entry name" value="LKAAEAR1"/>
</dbReference>
<keyword evidence="2" id="KW-1185">Reference proteome</keyword>
<evidence type="ECO:0000313" key="1">
    <source>
        <dbReference type="Ensembl" id="ENSSHAP00000035149.1"/>
    </source>
</evidence>
<dbReference type="GeneTree" id="ENSGT00390000009883"/>